<name>F8NWM1_SERL9</name>
<protein>
    <submittedName>
        <fullName evidence="1">Uncharacterized protein</fullName>
    </submittedName>
</protein>
<evidence type="ECO:0000313" key="1">
    <source>
        <dbReference type="EMBL" id="EGO25045.1"/>
    </source>
</evidence>
<dbReference type="GeneID" id="18811479"/>
<dbReference type="KEGG" id="sla:SERLADRAFT_391144"/>
<sequence>MKRSLFHTSTTSAKGKNYGVSFSLNCTIYNIQSGAAWSSNAYVHEPQERARTKASIITISLVQSAACSIPSVHLQ</sequence>
<accession>F8NWM1</accession>
<dbReference type="HOGENOM" id="CLU_2672644_0_0_1"/>
<dbReference type="RefSeq" id="XP_007319064.1">
    <property type="nucleotide sequence ID" value="XM_007319002.1"/>
</dbReference>
<dbReference type="AlphaFoldDB" id="F8NWM1"/>
<organism>
    <name type="scientific">Serpula lacrymans var. lacrymans (strain S7.9)</name>
    <name type="common">Dry rot fungus</name>
    <dbReference type="NCBI Taxonomy" id="578457"/>
    <lineage>
        <taxon>Eukaryota</taxon>
        <taxon>Fungi</taxon>
        <taxon>Dikarya</taxon>
        <taxon>Basidiomycota</taxon>
        <taxon>Agaricomycotina</taxon>
        <taxon>Agaricomycetes</taxon>
        <taxon>Agaricomycetidae</taxon>
        <taxon>Boletales</taxon>
        <taxon>Coniophorineae</taxon>
        <taxon>Serpulaceae</taxon>
        <taxon>Serpula</taxon>
    </lineage>
</organism>
<reference evidence="1" key="1">
    <citation type="submission" date="2011-04" db="EMBL/GenBank/DDBJ databases">
        <title>Evolution of plant cell wall degrading machinery underlies the functional diversity of forest fungi.</title>
        <authorList>
            <consortium name="US DOE Joint Genome Institute (JGI-PGF)"/>
            <person name="Eastwood D.C."/>
            <person name="Floudas D."/>
            <person name="Binder M."/>
            <person name="Majcherczyk A."/>
            <person name="Schneider P."/>
            <person name="Aerts A."/>
            <person name="Asiegbu F.O."/>
            <person name="Baker S.E."/>
            <person name="Barry K."/>
            <person name="Bendiksby M."/>
            <person name="Blumentritt M."/>
            <person name="Coutinho P.M."/>
            <person name="Cullen D."/>
            <person name="Cullen D."/>
            <person name="Gathman A."/>
            <person name="Goodell B."/>
            <person name="Henrissat B."/>
            <person name="Ihrmark K."/>
            <person name="Kauserud H."/>
            <person name="Kohler A."/>
            <person name="LaButti K."/>
            <person name="Lapidus A."/>
            <person name="Lavin J.L."/>
            <person name="Lee Y.-H."/>
            <person name="Lindquist E."/>
            <person name="Lilly W."/>
            <person name="Lucas S."/>
            <person name="Morin E."/>
            <person name="Murat C."/>
            <person name="Oguiza J.A."/>
            <person name="Park J."/>
            <person name="Pisabarro A.G."/>
            <person name="Riley R."/>
            <person name="Rosling A."/>
            <person name="Salamov A."/>
            <person name="Schmidt O."/>
            <person name="Schmutz J."/>
            <person name="Skrede I."/>
            <person name="Stenlid J."/>
            <person name="Wiebenga A."/>
            <person name="Xie X."/>
            <person name="Kues U."/>
            <person name="Hibbett D.S."/>
            <person name="Hoffmeister D."/>
            <person name="Hogberg N."/>
            <person name="Martin F."/>
            <person name="Grigoriev I.V."/>
            <person name="Watkinson S.C."/>
        </authorList>
    </citation>
    <scope>NUCLEOTIDE SEQUENCE</scope>
    <source>
        <strain evidence="1">S7.9</strain>
    </source>
</reference>
<dbReference type="Proteomes" id="UP000008064">
    <property type="component" value="Unassembled WGS sequence"/>
</dbReference>
<gene>
    <name evidence="1" type="ORF">SERLADRAFT_391144</name>
</gene>
<proteinExistence type="predicted"/>
<dbReference type="EMBL" id="GL945434">
    <property type="protein sequence ID" value="EGO25045.1"/>
    <property type="molecule type" value="Genomic_DNA"/>
</dbReference>